<keyword evidence="2 5" id="KW-0812">Transmembrane</keyword>
<dbReference type="EMBL" id="JPQZ01000066">
    <property type="protein sequence ID" value="KKO74491.1"/>
    <property type="molecule type" value="Genomic_DNA"/>
</dbReference>
<dbReference type="Pfam" id="PF03208">
    <property type="entry name" value="PRA1"/>
    <property type="match status" value="1"/>
</dbReference>
<dbReference type="OMA" id="LKNEYVM"/>
<dbReference type="PANTHER" id="PTHR19317:SF0">
    <property type="entry name" value="PRENYLATED RAB ACCEPTOR PROTEIN 1"/>
    <property type="match status" value="1"/>
</dbReference>
<keyword evidence="3 5" id="KW-1133">Transmembrane helix</keyword>
<gene>
    <name evidence="6" type="ORF">AAJ76_6600019728</name>
</gene>
<accession>A0A0F9WA62</accession>
<feature type="transmembrane region" description="Helical" evidence="5">
    <location>
        <begin position="113"/>
        <end position="139"/>
    </location>
</feature>
<dbReference type="RefSeq" id="XP_024330233.1">
    <property type="nucleotide sequence ID" value="XM_024476206.1"/>
</dbReference>
<sequence>MEEQSQSPSVQNIFTNLLNSKTPPKEFFNFTKTSIPQSIDLAKKRICYNLEKFKTFYCCIALGFSFIFILFKPSVVLLIGLGVLCTYGNIHTPTVNGFKFTRMYTNSLTTSLVLLYIIFFNNVIVSVLALICLLTLGILTHAVTIEEDEVQEDV</sequence>
<proteinExistence type="inferred from homology"/>
<comment type="subcellular location">
    <subcellularLocation>
        <location evidence="1 5">Membrane</location>
        <topology evidence="1 5">Multi-pass membrane protein</topology>
    </subcellularLocation>
</comment>
<dbReference type="Proteomes" id="UP000034350">
    <property type="component" value="Unassembled WGS sequence"/>
</dbReference>
<dbReference type="VEuPathDB" id="MicrosporidiaDB:AAJ76_6600019728"/>
<evidence type="ECO:0000313" key="6">
    <source>
        <dbReference type="EMBL" id="KKO74491.1"/>
    </source>
</evidence>
<dbReference type="InterPro" id="IPR004895">
    <property type="entry name" value="Prenylated_rab_accept_PRA1"/>
</dbReference>
<dbReference type="GO" id="GO:0005794">
    <property type="term" value="C:Golgi apparatus"/>
    <property type="evidence" value="ECO:0007669"/>
    <property type="project" value="TreeGrafter"/>
</dbReference>
<dbReference type="GO" id="GO:0016020">
    <property type="term" value="C:membrane"/>
    <property type="evidence" value="ECO:0007669"/>
    <property type="project" value="UniProtKB-SubCell"/>
</dbReference>
<evidence type="ECO:0000256" key="5">
    <source>
        <dbReference type="RuleBase" id="RU363107"/>
    </source>
</evidence>
<dbReference type="VEuPathDB" id="MicrosporidiaDB:G9O61_00g015400"/>
<evidence type="ECO:0000313" key="7">
    <source>
        <dbReference type="Proteomes" id="UP000034350"/>
    </source>
</evidence>
<protein>
    <recommendedName>
        <fullName evidence="5">PRA1 family protein</fullName>
    </recommendedName>
</protein>
<organism evidence="6 7">
    <name type="scientific">Vairimorpha ceranae</name>
    <dbReference type="NCBI Taxonomy" id="40302"/>
    <lineage>
        <taxon>Eukaryota</taxon>
        <taxon>Fungi</taxon>
        <taxon>Fungi incertae sedis</taxon>
        <taxon>Microsporidia</taxon>
        <taxon>Nosematidae</taxon>
        <taxon>Vairimorpha</taxon>
    </lineage>
</organism>
<evidence type="ECO:0000256" key="1">
    <source>
        <dbReference type="ARBA" id="ARBA00004141"/>
    </source>
</evidence>
<dbReference type="AlphaFoldDB" id="A0A0F9WA62"/>
<dbReference type="GeneID" id="36321158"/>
<evidence type="ECO:0000256" key="4">
    <source>
        <dbReference type="ARBA" id="ARBA00023136"/>
    </source>
</evidence>
<feature type="transmembrane region" description="Helical" evidence="5">
    <location>
        <begin position="53"/>
        <end position="71"/>
    </location>
</feature>
<reference evidence="6 7" key="1">
    <citation type="journal article" date="2015" name="Environ. Microbiol.">
        <title>Genome analyses suggest the presence of polyploidy and recent human-driven expansions in eight global populations of the honeybee pathogen Nosema ceranae.</title>
        <authorList>
            <person name="Pelin A."/>
            <person name="Selman M."/>
            <person name="Aris-Brosou S."/>
            <person name="Farinelli L."/>
            <person name="Corradi N."/>
        </authorList>
    </citation>
    <scope>NUCLEOTIDE SEQUENCE [LARGE SCALE GENOMIC DNA]</scope>
    <source>
        <strain evidence="6 7">PA08 1199</strain>
    </source>
</reference>
<evidence type="ECO:0000256" key="3">
    <source>
        <dbReference type="ARBA" id="ARBA00022989"/>
    </source>
</evidence>
<comment type="similarity">
    <text evidence="5">Belongs to the PRA1 family.</text>
</comment>
<name>A0A0F9WA62_9MICR</name>
<dbReference type="PANTHER" id="PTHR19317">
    <property type="entry name" value="PRENYLATED RAB ACCEPTOR 1-RELATED"/>
    <property type="match status" value="1"/>
</dbReference>
<dbReference type="OrthoDB" id="2194493at2759"/>
<keyword evidence="4 5" id="KW-0472">Membrane</keyword>
<comment type="caution">
    <text evidence="6">The sequence shown here is derived from an EMBL/GenBank/DDBJ whole genome shotgun (WGS) entry which is preliminary data.</text>
</comment>
<keyword evidence="7" id="KW-1185">Reference proteome</keyword>
<evidence type="ECO:0000256" key="2">
    <source>
        <dbReference type="ARBA" id="ARBA00022692"/>
    </source>
</evidence>
<dbReference type="VEuPathDB" id="MicrosporidiaDB:NCER_101952"/>